<dbReference type="RefSeq" id="WP_244997445.1">
    <property type="nucleotide sequence ID" value="NZ_CP021056.1"/>
</dbReference>
<evidence type="ECO:0000313" key="2">
    <source>
        <dbReference type="Proteomes" id="UP000683511"/>
    </source>
</evidence>
<dbReference type="AlphaFoldDB" id="A0A975TA27"/>
<dbReference type="EMBL" id="CP021056">
    <property type="protein sequence ID" value="QXE24804.1"/>
    <property type="molecule type" value="Genomic_DNA"/>
</dbReference>
<protein>
    <submittedName>
        <fullName evidence="1">Uncharacterized protein</fullName>
    </submittedName>
</protein>
<keyword evidence="2" id="KW-1185">Reference proteome</keyword>
<dbReference type="KEGG" id="rsin:B6N60_03513"/>
<evidence type="ECO:0000313" key="1">
    <source>
        <dbReference type="EMBL" id="QXE24804.1"/>
    </source>
</evidence>
<proteinExistence type="predicted"/>
<sequence length="77" mass="8512">MFLVEVSDRGLYKLRLIPVFLSYTRVDLAKGEELTAICQRMQFLCANFNTNIVQTTEGLEVNLGAGKNATISSTPSL</sequence>
<accession>A0A975TA27</accession>
<organism evidence="1 2">
    <name type="scientific">Richelia sinica FACHB-800</name>
    <dbReference type="NCBI Taxonomy" id="1357546"/>
    <lineage>
        <taxon>Bacteria</taxon>
        <taxon>Bacillati</taxon>
        <taxon>Cyanobacteriota</taxon>
        <taxon>Cyanophyceae</taxon>
        <taxon>Nostocales</taxon>
        <taxon>Nostocaceae</taxon>
        <taxon>Richelia</taxon>
    </lineage>
</organism>
<reference evidence="1" key="1">
    <citation type="submission" date="2017-04" db="EMBL/GenBank/DDBJ databases">
        <title>Genome deletions in a multicellular cyanobacterial endosymbiont for morphological adaptation in marine diatoms.</title>
        <authorList>
            <person name="Wang Y."/>
            <person name="Gao H."/>
            <person name="Li R."/>
            <person name="Xu X."/>
        </authorList>
    </citation>
    <scope>NUCLEOTIDE SEQUENCE</scope>
    <source>
        <strain evidence="1">FACHB 800</strain>
    </source>
</reference>
<gene>
    <name evidence="1" type="ORF">B6N60_03513</name>
</gene>
<dbReference type="Proteomes" id="UP000683511">
    <property type="component" value="Chromosome"/>
</dbReference>
<name>A0A975TA27_9NOST</name>